<dbReference type="Proteomes" id="UP001549106">
    <property type="component" value="Unassembled WGS sequence"/>
</dbReference>
<dbReference type="PANTHER" id="PTHR47053:SF5">
    <property type="entry name" value="BIFUNCTIONAL MURAMIDASE_DL-ENDOPEPTIDASE CWLT"/>
    <property type="match status" value="1"/>
</dbReference>
<name>A0ABV2M6Z1_9FIRM</name>
<dbReference type="Pfam" id="PF00877">
    <property type="entry name" value="NLPC_P60"/>
    <property type="match status" value="1"/>
</dbReference>
<dbReference type="Gene3D" id="3.90.1720.10">
    <property type="entry name" value="endopeptidase domain like (from Nostoc punctiforme)"/>
    <property type="match status" value="1"/>
</dbReference>
<evidence type="ECO:0000256" key="2">
    <source>
        <dbReference type="ARBA" id="ARBA00022670"/>
    </source>
</evidence>
<evidence type="ECO:0000256" key="3">
    <source>
        <dbReference type="ARBA" id="ARBA00022801"/>
    </source>
</evidence>
<dbReference type="SUPFAM" id="SSF54001">
    <property type="entry name" value="Cysteine proteinases"/>
    <property type="match status" value="1"/>
</dbReference>
<gene>
    <name evidence="6" type="ORF">ABID24_003491</name>
</gene>
<sequence length="348" mass="39531">MPVFRVEKNSNYTTMCNYHLRDQGLSLKGKGLLSMLLSLPDTWNYSVRGLSSITPDGVDGVLTALKELERLGYLERNQQRESNGRMGRAEYVIYEMPRKKPCSESPCTEKPYTVRHGLGTAAGTVFADICGSGHDAGIVGYYLCYRVWPNGGNISHTRSQVQTRLQSIFEAQYELKLEEKVEIRTRKETRVGYRYNPITGTGHTYTYQVTVQYEYKILNVTLLNRGVDYVARNSGLTDDQLQRYEVTLECRGNRDDLFAGIAFAMPDGAGSSGEYQDYDIPGEALTDEKFRKMITEAEKYLGYPYVWGGSSPSTSFDCSGFVSWMQSIARQNQKCRIGLWHRRLCRKS</sequence>
<evidence type="ECO:0000259" key="5">
    <source>
        <dbReference type="Pfam" id="PF00877"/>
    </source>
</evidence>
<keyword evidence="2" id="KW-0645">Protease</keyword>
<organism evidence="6 7">
    <name type="scientific">Blautia caecimuris</name>
    <dbReference type="NCBI Taxonomy" id="1796615"/>
    <lineage>
        <taxon>Bacteria</taxon>
        <taxon>Bacillati</taxon>
        <taxon>Bacillota</taxon>
        <taxon>Clostridia</taxon>
        <taxon>Lachnospirales</taxon>
        <taxon>Lachnospiraceae</taxon>
        <taxon>Blautia</taxon>
    </lineage>
</organism>
<evidence type="ECO:0000256" key="1">
    <source>
        <dbReference type="ARBA" id="ARBA00007074"/>
    </source>
</evidence>
<dbReference type="InterPro" id="IPR051202">
    <property type="entry name" value="Peptidase_C40"/>
</dbReference>
<reference evidence="6 7" key="1">
    <citation type="submission" date="2024-06" db="EMBL/GenBank/DDBJ databases">
        <title>Genomic Encyclopedia of Type Strains, Phase IV (KMG-IV): sequencing the most valuable type-strain genomes for metagenomic binning, comparative biology and taxonomic classification.</title>
        <authorList>
            <person name="Goeker M."/>
        </authorList>
    </citation>
    <scope>NUCLEOTIDE SEQUENCE [LARGE SCALE GENOMIC DNA]</scope>
    <source>
        <strain evidence="6 7">DSM 29492</strain>
    </source>
</reference>
<keyword evidence="3" id="KW-0378">Hydrolase</keyword>
<dbReference type="PANTHER" id="PTHR47053">
    <property type="entry name" value="MUREIN DD-ENDOPEPTIDASE MEPH-RELATED"/>
    <property type="match status" value="1"/>
</dbReference>
<dbReference type="InterPro" id="IPR038765">
    <property type="entry name" value="Papain-like_cys_pep_sf"/>
</dbReference>
<protein>
    <recommendedName>
        <fullName evidence="5">NlpC/P60 domain-containing protein</fullName>
    </recommendedName>
</protein>
<evidence type="ECO:0000313" key="7">
    <source>
        <dbReference type="Proteomes" id="UP001549106"/>
    </source>
</evidence>
<dbReference type="InterPro" id="IPR000064">
    <property type="entry name" value="NLP_P60_dom"/>
</dbReference>
<evidence type="ECO:0000313" key="6">
    <source>
        <dbReference type="EMBL" id="MET3752221.1"/>
    </source>
</evidence>
<accession>A0ABV2M6Z1</accession>
<comment type="caution">
    <text evidence="6">The sequence shown here is derived from an EMBL/GenBank/DDBJ whole genome shotgun (WGS) entry which is preliminary data.</text>
</comment>
<keyword evidence="4" id="KW-0788">Thiol protease</keyword>
<feature type="domain" description="NlpC/P60" evidence="5">
    <location>
        <begin position="302"/>
        <end position="325"/>
    </location>
</feature>
<dbReference type="EMBL" id="JBEPMJ010000041">
    <property type="protein sequence ID" value="MET3752221.1"/>
    <property type="molecule type" value="Genomic_DNA"/>
</dbReference>
<evidence type="ECO:0000256" key="4">
    <source>
        <dbReference type="ARBA" id="ARBA00022807"/>
    </source>
</evidence>
<proteinExistence type="inferred from homology"/>
<keyword evidence="7" id="KW-1185">Reference proteome</keyword>
<comment type="similarity">
    <text evidence="1">Belongs to the peptidase C40 family.</text>
</comment>